<dbReference type="InterPro" id="IPR036188">
    <property type="entry name" value="FAD/NAD-bd_sf"/>
</dbReference>
<evidence type="ECO:0000259" key="10">
    <source>
        <dbReference type="PROSITE" id="PS00624"/>
    </source>
</evidence>
<evidence type="ECO:0000313" key="11">
    <source>
        <dbReference type="EMBL" id="OBZ74349.1"/>
    </source>
</evidence>
<feature type="domain" description="Glucose-methanol-choline oxidoreductase N-terminal" evidence="9">
    <location>
        <begin position="123"/>
        <end position="146"/>
    </location>
</feature>
<proteinExistence type="inferred from homology"/>
<dbReference type="STRING" id="5627.A0A1C7MD94"/>
<evidence type="ECO:0000256" key="1">
    <source>
        <dbReference type="ARBA" id="ARBA00001974"/>
    </source>
</evidence>
<dbReference type="Pfam" id="PF00732">
    <property type="entry name" value="GMC_oxred_N"/>
    <property type="match status" value="1"/>
</dbReference>
<dbReference type="Gene3D" id="3.50.50.60">
    <property type="entry name" value="FAD/NAD(P)-binding domain"/>
    <property type="match status" value="1"/>
</dbReference>
<feature type="chain" id="PRO_5008889074" evidence="8">
    <location>
        <begin position="21"/>
        <end position="375"/>
    </location>
</feature>
<sequence>MKSMLFTYLLFFFVIHSRAASSPVCESLPIHPSDADISSFLEESFDYVIIGGGTAGMALAARLAEDASLTVGVIEAGYFHKDDPDVDVPHSYGACFGNSSYDWNFVTVPQVHAAGRNISLPRGKMIGGSSGINGLAWNRASAVEYDAWSEFAPQSHWTWSGILPFLKEAETFALSPSNPYPGITQEQRQETLRDLPSVDGFSGPIVGSLNAQYFEIVPTVVQTLNFMGFYTNPEPTSGDATRSTGYYCDQPSRSNLHILTGAQATKIYFANAGSELVATGVQFAVGSQYFVANATKEVILSAGTVQTPQLLELSGIGNSTILTAYGITTLIDLPGVGENLQEHLYAGVQLQLKPGYETFDILQNNATYAAEQMSL</sequence>
<evidence type="ECO:0000256" key="5">
    <source>
        <dbReference type="ARBA" id="ARBA00022827"/>
    </source>
</evidence>
<dbReference type="OrthoDB" id="269227at2759"/>
<reference evidence="11 12" key="1">
    <citation type="submission" date="2016-03" db="EMBL/GenBank/DDBJ databases">
        <title>Whole genome sequencing of Grifola frondosa 9006-11.</title>
        <authorList>
            <person name="Min B."/>
            <person name="Park H."/>
            <person name="Kim J.-G."/>
            <person name="Cho H."/>
            <person name="Oh Y.-L."/>
            <person name="Kong W.-S."/>
            <person name="Choi I.-G."/>
        </authorList>
    </citation>
    <scope>NUCLEOTIDE SEQUENCE [LARGE SCALE GENOMIC DNA]</scope>
    <source>
        <strain evidence="11 12">9006-11</strain>
    </source>
</reference>
<dbReference type="SUPFAM" id="SSF51905">
    <property type="entry name" value="FAD/NAD(P)-binding domain"/>
    <property type="match status" value="1"/>
</dbReference>
<dbReference type="PROSITE" id="PS00624">
    <property type="entry name" value="GMC_OXRED_2"/>
    <property type="match status" value="1"/>
</dbReference>
<evidence type="ECO:0000256" key="6">
    <source>
        <dbReference type="ARBA" id="ARBA00023002"/>
    </source>
</evidence>
<evidence type="ECO:0000313" key="12">
    <source>
        <dbReference type="Proteomes" id="UP000092993"/>
    </source>
</evidence>
<keyword evidence="12" id="KW-1185">Reference proteome</keyword>
<dbReference type="PROSITE" id="PS00623">
    <property type="entry name" value="GMC_OXRED_1"/>
    <property type="match status" value="1"/>
</dbReference>
<dbReference type="InterPro" id="IPR012132">
    <property type="entry name" value="GMC_OxRdtase"/>
</dbReference>
<comment type="caution">
    <text evidence="11">The sequence shown here is derived from an EMBL/GenBank/DDBJ whole genome shotgun (WGS) entry which is preliminary data.</text>
</comment>
<evidence type="ECO:0000256" key="7">
    <source>
        <dbReference type="RuleBase" id="RU003968"/>
    </source>
</evidence>
<dbReference type="EMBL" id="LUGG01000005">
    <property type="protein sequence ID" value="OBZ74349.1"/>
    <property type="molecule type" value="Genomic_DNA"/>
</dbReference>
<feature type="domain" description="Glucose-methanol-choline oxidoreductase N-terminal" evidence="10">
    <location>
        <begin position="303"/>
        <end position="317"/>
    </location>
</feature>
<dbReference type="GO" id="GO:0050660">
    <property type="term" value="F:flavin adenine dinucleotide binding"/>
    <property type="evidence" value="ECO:0007669"/>
    <property type="project" value="InterPro"/>
</dbReference>
<accession>A0A1C7MD94</accession>
<comment type="cofactor">
    <cofactor evidence="1">
        <name>FAD</name>
        <dbReference type="ChEBI" id="CHEBI:57692"/>
    </cofactor>
</comment>
<dbReference type="Proteomes" id="UP000092993">
    <property type="component" value="Unassembled WGS sequence"/>
</dbReference>
<evidence type="ECO:0000256" key="8">
    <source>
        <dbReference type="SAM" id="SignalP"/>
    </source>
</evidence>
<evidence type="ECO:0000259" key="9">
    <source>
        <dbReference type="PROSITE" id="PS00623"/>
    </source>
</evidence>
<name>A0A1C7MD94_GRIFR</name>
<dbReference type="PANTHER" id="PTHR11552">
    <property type="entry name" value="GLUCOSE-METHANOL-CHOLINE GMC OXIDOREDUCTASE"/>
    <property type="match status" value="1"/>
</dbReference>
<evidence type="ECO:0000256" key="2">
    <source>
        <dbReference type="ARBA" id="ARBA00010790"/>
    </source>
</evidence>
<evidence type="ECO:0000256" key="3">
    <source>
        <dbReference type="ARBA" id="ARBA00022630"/>
    </source>
</evidence>
<keyword evidence="4 8" id="KW-0732">Signal</keyword>
<dbReference type="PANTHER" id="PTHR11552:SF201">
    <property type="entry name" value="GLUCOSE-METHANOL-CHOLINE OXIDOREDUCTASE N-TERMINAL DOMAIN-CONTAINING PROTEIN"/>
    <property type="match status" value="1"/>
</dbReference>
<organism evidence="11 12">
    <name type="scientific">Grifola frondosa</name>
    <name type="common">Maitake</name>
    <name type="synonym">Polyporus frondosus</name>
    <dbReference type="NCBI Taxonomy" id="5627"/>
    <lineage>
        <taxon>Eukaryota</taxon>
        <taxon>Fungi</taxon>
        <taxon>Dikarya</taxon>
        <taxon>Basidiomycota</taxon>
        <taxon>Agaricomycotina</taxon>
        <taxon>Agaricomycetes</taxon>
        <taxon>Polyporales</taxon>
        <taxon>Grifolaceae</taxon>
        <taxon>Grifola</taxon>
    </lineage>
</organism>
<dbReference type="OMA" id="PAVENMN"/>
<gene>
    <name evidence="11" type="primary">betA_1</name>
    <name evidence="11" type="ORF">A0H81_05734</name>
</gene>
<dbReference type="GO" id="GO:0016614">
    <property type="term" value="F:oxidoreductase activity, acting on CH-OH group of donors"/>
    <property type="evidence" value="ECO:0007669"/>
    <property type="project" value="InterPro"/>
</dbReference>
<keyword evidence="3 7" id="KW-0285">Flavoprotein</keyword>
<keyword evidence="5 7" id="KW-0274">FAD</keyword>
<comment type="similarity">
    <text evidence="2 7">Belongs to the GMC oxidoreductase family.</text>
</comment>
<keyword evidence="6" id="KW-0560">Oxidoreductase</keyword>
<dbReference type="InterPro" id="IPR000172">
    <property type="entry name" value="GMC_OxRdtase_N"/>
</dbReference>
<evidence type="ECO:0000256" key="4">
    <source>
        <dbReference type="ARBA" id="ARBA00022729"/>
    </source>
</evidence>
<dbReference type="AlphaFoldDB" id="A0A1C7MD94"/>
<feature type="signal peptide" evidence="8">
    <location>
        <begin position="1"/>
        <end position="20"/>
    </location>
</feature>
<protein>
    <submittedName>
        <fullName evidence="11">Oxygen-dependent choline dehydrogenase</fullName>
    </submittedName>
</protein>